<evidence type="ECO:0000313" key="7">
    <source>
        <dbReference type="EMBL" id="AZN38971.1"/>
    </source>
</evidence>
<comment type="similarity">
    <text evidence="2">Belongs to the bacterial solute-binding protein 8 family.</text>
</comment>
<dbReference type="InterPro" id="IPR002491">
    <property type="entry name" value="ABC_transptr_periplasmic_BD"/>
</dbReference>
<dbReference type="SUPFAM" id="SSF53807">
    <property type="entry name" value="Helical backbone' metal receptor"/>
    <property type="match status" value="1"/>
</dbReference>
<feature type="region of interest" description="Disordered" evidence="5">
    <location>
        <begin position="36"/>
        <end position="74"/>
    </location>
</feature>
<feature type="domain" description="Fe/B12 periplasmic-binding" evidence="6">
    <location>
        <begin position="97"/>
        <end position="360"/>
    </location>
</feature>
<dbReference type="Gene3D" id="3.40.50.1980">
    <property type="entry name" value="Nitrogenase molybdenum iron protein domain"/>
    <property type="match status" value="2"/>
</dbReference>
<evidence type="ECO:0000313" key="8">
    <source>
        <dbReference type="Proteomes" id="UP000272528"/>
    </source>
</evidence>
<accession>A0A3Q8X2J0</accession>
<reference evidence="8" key="1">
    <citation type="submission" date="2018-12" db="EMBL/GenBank/DDBJ databases">
        <title>Genome sequence of Peanibacillus sp.</title>
        <authorList>
            <person name="Subramani G."/>
            <person name="Srinivasan S."/>
            <person name="Kim M.K."/>
        </authorList>
    </citation>
    <scope>NUCLEOTIDE SEQUENCE [LARGE SCALE GENOMIC DNA]</scope>
    <source>
        <strain evidence="8">18JY67-1</strain>
    </source>
</reference>
<evidence type="ECO:0000259" key="6">
    <source>
        <dbReference type="PROSITE" id="PS50983"/>
    </source>
</evidence>
<protein>
    <submittedName>
        <fullName evidence="7">Fe3+-hydroxamate ABC transporter substrate-binding protein</fullName>
    </submittedName>
</protein>
<dbReference type="KEGG" id="palb:EJC50_04290"/>
<dbReference type="GO" id="GO:1901678">
    <property type="term" value="P:iron coordination entity transport"/>
    <property type="evidence" value="ECO:0007669"/>
    <property type="project" value="UniProtKB-ARBA"/>
</dbReference>
<evidence type="ECO:0000256" key="2">
    <source>
        <dbReference type="ARBA" id="ARBA00008814"/>
    </source>
</evidence>
<sequence length="360" mass="39154">MLHRLKLNRIVVIGMMVTLLVLLSACGSNGNSNGNANANASGDKNANSAATTETNSSSDKQNATSVSATDNSANAGESATYTYTDAVGRKVEIPTHPKRIITTQYLPEMIAVGVKPVGAATHLLTGYVAIKDQLAGIEDIGVANAPDVEKMLALKPDLIIATEYNKDQLDQWSKIAPTIVVKWEGNDAFVHFKEVASVLGMKDKAEEWIQAYEKKAEDTRAKLAATVKPEETFGVVVIGGYEEKQLRVYGTSNVGYTLYDTLKLPMTDFVKGEMAKGNNEQGLSISLEKLPEFASADRLFLVTFDNDPDFVDEVNKSKLWKNLPAVKAGKVYAVNSDLWFSYDVMSFNAQLDDAVKLLSK</sequence>
<dbReference type="Proteomes" id="UP000272528">
    <property type="component" value="Chromosome"/>
</dbReference>
<dbReference type="EMBL" id="CP034437">
    <property type="protein sequence ID" value="AZN38971.1"/>
    <property type="molecule type" value="Genomic_DNA"/>
</dbReference>
<dbReference type="OrthoDB" id="2241086at2"/>
<comment type="subcellular location">
    <subcellularLocation>
        <location evidence="1">Cell envelope</location>
    </subcellularLocation>
</comment>
<dbReference type="PROSITE" id="PS51257">
    <property type="entry name" value="PROKAR_LIPOPROTEIN"/>
    <property type="match status" value="1"/>
</dbReference>
<evidence type="ECO:0000256" key="3">
    <source>
        <dbReference type="ARBA" id="ARBA00022448"/>
    </source>
</evidence>
<name>A0A3Q8X2J0_9BACL</name>
<dbReference type="PANTHER" id="PTHR30532:SF26">
    <property type="entry name" value="IRON(3+)-HYDROXAMATE-BINDING PROTEIN FHUD"/>
    <property type="match status" value="1"/>
</dbReference>
<gene>
    <name evidence="7" type="ORF">EJC50_04290</name>
</gene>
<keyword evidence="3" id="KW-0813">Transport</keyword>
<evidence type="ECO:0000256" key="4">
    <source>
        <dbReference type="ARBA" id="ARBA00022729"/>
    </source>
</evidence>
<evidence type="ECO:0000256" key="1">
    <source>
        <dbReference type="ARBA" id="ARBA00004196"/>
    </source>
</evidence>
<dbReference type="AlphaFoldDB" id="A0A3Q8X2J0"/>
<organism evidence="7 8">
    <name type="scientific">Paenibacillus albus</name>
    <dbReference type="NCBI Taxonomy" id="2495582"/>
    <lineage>
        <taxon>Bacteria</taxon>
        <taxon>Bacillati</taxon>
        <taxon>Bacillota</taxon>
        <taxon>Bacilli</taxon>
        <taxon>Bacillales</taxon>
        <taxon>Paenibacillaceae</taxon>
        <taxon>Paenibacillus</taxon>
    </lineage>
</organism>
<dbReference type="RefSeq" id="WP_126012790.1">
    <property type="nucleotide sequence ID" value="NZ_CP034437.1"/>
</dbReference>
<keyword evidence="8" id="KW-1185">Reference proteome</keyword>
<proteinExistence type="inferred from homology"/>
<dbReference type="PROSITE" id="PS50983">
    <property type="entry name" value="FE_B12_PBP"/>
    <property type="match status" value="1"/>
</dbReference>
<evidence type="ECO:0000256" key="5">
    <source>
        <dbReference type="SAM" id="MobiDB-lite"/>
    </source>
</evidence>
<dbReference type="InterPro" id="IPR051313">
    <property type="entry name" value="Bact_iron-sidero_bind"/>
</dbReference>
<feature type="compositionally biased region" description="Polar residues" evidence="5">
    <location>
        <begin position="59"/>
        <end position="74"/>
    </location>
</feature>
<keyword evidence="4" id="KW-0732">Signal</keyword>
<dbReference type="PANTHER" id="PTHR30532">
    <property type="entry name" value="IRON III DICITRATE-BINDING PERIPLASMIC PROTEIN"/>
    <property type="match status" value="1"/>
</dbReference>
<dbReference type="GO" id="GO:0030288">
    <property type="term" value="C:outer membrane-bounded periplasmic space"/>
    <property type="evidence" value="ECO:0007669"/>
    <property type="project" value="TreeGrafter"/>
</dbReference>
<feature type="compositionally biased region" description="Low complexity" evidence="5">
    <location>
        <begin position="36"/>
        <end position="58"/>
    </location>
</feature>
<dbReference type="Pfam" id="PF01497">
    <property type="entry name" value="Peripla_BP_2"/>
    <property type="match status" value="1"/>
</dbReference>